<dbReference type="Gene3D" id="3.40.50.2000">
    <property type="entry name" value="Glycogen Phosphorylase B"/>
    <property type="match status" value="1"/>
</dbReference>
<dbReference type="AlphaFoldDB" id="A0A0X8JJP8"/>
<dbReference type="CDD" id="cd03809">
    <property type="entry name" value="GT4_MtfB-like"/>
    <property type="match status" value="1"/>
</dbReference>
<reference evidence="3" key="1">
    <citation type="submission" date="2016-02" db="EMBL/GenBank/DDBJ databases">
        <authorList>
            <person name="Holder M.E."/>
            <person name="Ajami N.J."/>
            <person name="Petrosino J.F."/>
        </authorList>
    </citation>
    <scope>NUCLEOTIDE SEQUENCE [LARGE SCALE GENOMIC DNA]</scope>
    <source>
        <strain evidence="3">CCUG 45958</strain>
    </source>
</reference>
<dbReference type="GO" id="GO:0016757">
    <property type="term" value="F:glycosyltransferase activity"/>
    <property type="evidence" value="ECO:0007669"/>
    <property type="project" value="InterPro"/>
</dbReference>
<dbReference type="STRING" id="44742.AXF13_07160"/>
<dbReference type="PANTHER" id="PTHR46401:SF8">
    <property type="entry name" value="BLL6006 PROTEIN"/>
    <property type="match status" value="1"/>
</dbReference>
<protein>
    <recommendedName>
        <fullName evidence="1">Glycosyl transferase family 1 domain-containing protein</fullName>
    </recommendedName>
</protein>
<gene>
    <name evidence="2" type="ORF">AXF13_07160</name>
</gene>
<evidence type="ECO:0000313" key="3">
    <source>
        <dbReference type="Proteomes" id="UP000069241"/>
    </source>
</evidence>
<dbReference type="KEGG" id="dfi:AXF13_07160"/>
<keyword evidence="3" id="KW-1185">Reference proteome</keyword>
<evidence type="ECO:0000313" key="2">
    <source>
        <dbReference type="EMBL" id="AMD89912.1"/>
    </source>
</evidence>
<accession>A0A0X8JJP8</accession>
<evidence type="ECO:0000259" key="1">
    <source>
        <dbReference type="Pfam" id="PF00534"/>
    </source>
</evidence>
<sequence>MRESLFQGMVSRCETILVDSHTGLCHVRECYHQVREEQLKILPFAAFDEVTQCVPRRPGCYLPEKFFFYPAQFWLHKNHVGLTRAVARLKIEIPDLVVVAAGNTKQNGFEPFMAILNSEGLGQHFILPGYLPVEELAWCYHHARALVMPTFFGPTNIPPLEAMALGCPLAVSNIYGMPDQCGNAALYFKPDDSADMAHVLHRLWTDDALCLDLKKKGLSRTHLYNISNFKKQVLRIVQGVCSALYS</sequence>
<feature type="domain" description="Glycosyl transferase family 1" evidence="1">
    <location>
        <begin position="63"/>
        <end position="217"/>
    </location>
</feature>
<dbReference type="EMBL" id="CP014229">
    <property type="protein sequence ID" value="AMD89912.1"/>
    <property type="molecule type" value="Genomic_DNA"/>
</dbReference>
<dbReference type="Proteomes" id="UP000069241">
    <property type="component" value="Chromosome"/>
</dbReference>
<name>A0A0X8JJP8_9BACT</name>
<proteinExistence type="predicted"/>
<organism evidence="2 3">
    <name type="scientific">Desulfovibrio fairfieldensis</name>
    <dbReference type="NCBI Taxonomy" id="44742"/>
    <lineage>
        <taxon>Bacteria</taxon>
        <taxon>Pseudomonadati</taxon>
        <taxon>Thermodesulfobacteriota</taxon>
        <taxon>Desulfovibrionia</taxon>
        <taxon>Desulfovibrionales</taxon>
        <taxon>Desulfovibrionaceae</taxon>
        <taxon>Desulfovibrio</taxon>
    </lineage>
</organism>
<dbReference type="Pfam" id="PF00534">
    <property type="entry name" value="Glycos_transf_1"/>
    <property type="match status" value="1"/>
</dbReference>
<dbReference type="PANTHER" id="PTHR46401">
    <property type="entry name" value="GLYCOSYLTRANSFERASE WBBK-RELATED"/>
    <property type="match status" value="1"/>
</dbReference>
<dbReference type="InterPro" id="IPR001296">
    <property type="entry name" value="Glyco_trans_1"/>
</dbReference>
<dbReference type="SUPFAM" id="SSF53756">
    <property type="entry name" value="UDP-Glycosyltransferase/glycogen phosphorylase"/>
    <property type="match status" value="1"/>
</dbReference>